<evidence type="ECO:0000313" key="3">
    <source>
        <dbReference type="EMBL" id="GAP88594.2"/>
    </source>
</evidence>
<dbReference type="AlphaFoldDB" id="A0A1W2TK17"/>
<feature type="region of interest" description="Disordered" evidence="1">
    <location>
        <begin position="437"/>
        <end position="502"/>
    </location>
</feature>
<dbReference type="GO" id="GO:0006974">
    <property type="term" value="P:DNA damage response"/>
    <property type="evidence" value="ECO:0007669"/>
    <property type="project" value="UniProtKB-ARBA"/>
</dbReference>
<name>A0A1W2TK17_ROSNE</name>
<reference evidence="3" key="1">
    <citation type="submission" date="2016-03" db="EMBL/GenBank/DDBJ databases">
        <title>Draft genome sequence of Rosellinia necatrix.</title>
        <authorList>
            <person name="Kanematsu S."/>
        </authorList>
    </citation>
    <scope>NUCLEOTIDE SEQUENCE [LARGE SCALE GENOMIC DNA]</scope>
    <source>
        <strain evidence="3">W97</strain>
    </source>
</reference>
<dbReference type="Pfam" id="PF00867">
    <property type="entry name" value="XPG_I"/>
    <property type="match status" value="1"/>
</dbReference>
<evidence type="ECO:0000259" key="2">
    <source>
        <dbReference type="SMART" id="SM00484"/>
    </source>
</evidence>
<dbReference type="InterPro" id="IPR006086">
    <property type="entry name" value="XPG-I_dom"/>
</dbReference>
<accession>A0A1W2TK17</accession>
<organism evidence="3">
    <name type="scientific">Rosellinia necatrix</name>
    <name type="common">White root-rot fungus</name>
    <dbReference type="NCBI Taxonomy" id="77044"/>
    <lineage>
        <taxon>Eukaryota</taxon>
        <taxon>Fungi</taxon>
        <taxon>Dikarya</taxon>
        <taxon>Ascomycota</taxon>
        <taxon>Pezizomycotina</taxon>
        <taxon>Sordariomycetes</taxon>
        <taxon>Xylariomycetidae</taxon>
        <taxon>Xylariales</taxon>
        <taxon>Xylariaceae</taxon>
        <taxon>Rosellinia</taxon>
    </lineage>
</organism>
<feature type="compositionally biased region" description="Low complexity" evidence="1">
    <location>
        <begin position="437"/>
        <end position="450"/>
    </location>
</feature>
<feature type="domain" description="XPG-I" evidence="2">
    <location>
        <begin position="117"/>
        <end position="196"/>
    </location>
</feature>
<dbReference type="OrthoDB" id="2959108at2759"/>
<gene>
    <name evidence="3" type="ORF">SAMD00023353_3301120</name>
</gene>
<dbReference type="STRING" id="77044.A0A1W2TK17"/>
<protein>
    <submittedName>
        <fullName evidence="3">Putative PHD-finger domain-containing protein</fullName>
    </submittedName>
</protein>
<dbReference type="OMA" id="RIMERII"/>
<feature type="compositionally biased region" description="Pro residues" evidence="1">
    <location>
        <begin position="488"/>
        <end position="498"/>
    </location>
</feature>
<evidence type="ECO:0000256" key="1">
    <source>
        <dbReference type="SAM" id="MobiDB-lite"/>
    </source>
</evidence>
<dbReference type="Proteomes" id="UP000054516">
    <property type="component" value="Unassembled WGS sequence"/>
</dbReference>
<sequence>MVLRGFSISETGATQTRSIPEWSTKHFEATGQPLRIAIDQANWWYRNITAEKDAEIKSKTPGSHPREKRIMERIIYLLRMNVQLLFVFDGPDKPPKQWPGEHSYGEANIRLLKELLDQLGVPRHDAPGEAAAECVRLEALGVVDATWTDNTDALMFGGSPTLVRFHPRRPEGDQFKSTGGAVSVCRAADVAERAGLTREWFLSYATLVGCAYTSGLDGFDAGRFYRFARHGCFQASANLLAAAVETPLVLSKWRIVVRGIVAATFADDEGVAAPPRSFPDLAVLKGCAHPAVSPDDVLRDLPCLRAGWFRPYGPGMLSRYRFLLSNFNTQIHETWVARDLVPIELNHRLRETPATPAARAANRPLGIAPRRWPTKRRNSAVDTITVDPLKVLPELLDAFPSEMYRVAGGVRVRIEPPVFRPEEVELLDCVLQRGLPESEASSSSSSLSSSKPPPPPTPVTLSRDVAKRRPPVPPPKSDRGRSLQAPTTPSPSPSPPPAAATASKLVTKRLFNPERSQKGGLPVLPPINTHLPLPLHNIDTTSSPTCITFHEGLTLPGELDWHNPPLTSPLPASPLLPVSRRASALAGQLSGPEYARRRSVAITAPLPILKQPAWDHSAIVHLPDLD</sequence>
<dbReference type="PRINTS" id="PR00853">
    <property type="entry name" value="XPGRADSUPER"/>
</dbReference>
<keyword evidence="4" id="KW-1185">Reference proteome</keyword>
<dbReference type="InterPro" id="IPR029060">
    <property type="entry name" value="PIN-like_dom_sf"/>
</dbReference>
<dbReference type="SUPFAM" id="SSF88723">
    <property type="entry name" value="PIN domain-like"/>
    <property type="match status" value="1"/>
</dbReference>
<proteinExistence type="predicted"/>
<dbReference type="PANTHER" id="PTHR11081">
    <property type="entry name" value="FLAP ENDONUCLEASE FAMILY MEMBER"/>
    <property type="match status" value="1"/>
</dbReference>
<dbReference type="Gene3D" id="3.40.50.1010">
    <property type="entry name" value="5'-nuclease"/>
    <property type="match status" value="2"/>
</dbReference>
<dbReference type="CDD" id="cd09870">
    <property type="entry name" value="PIN_YEN1"/>
    <property type="match status" value="1"/>
</dbReference>
<dbReference type="PANTHER" id="PTHR11081:SF62">
    <property type="entry name" value="XPG-I DOMAIN-CONTAINING PROTEIN"/>
    <property type="match status" value="1"/>
</dbReference>
<dbReference type="InterPro" id="IPR006084">
    <property type="entry name" value="XPG/Rad2"/>
</dbReference>
<evidence type="ECO:0000313" key="4">
    <source>
        <dbReference type="Proteomes" id="UP000054516"/>
    </source>
</evidence>
<dbReference type="SMART" id="SM00484">
    <property type="entry name" value="XPGI"/>
    <property type="match status" value="1"/>
</dbReference>
<dbReference type="EMBL" id="DF977478">
    <property type="protein sequence ID" value="GAP88594.2"/>
    <property type="molecule type" value="Genomic_DNA"/>
</dbReference>
<dbReference type="GO" id="GO:0017108">
    <property type="term" value="F:5'-flap endonuclease activity"/>
    <property type="evidence" value="ECO:0007669"/>
    <property type="project" value="TreeGrafter"/>
</dbReference>